<keyword evidence="3" id="KW-0949">S-adenosyl-L-methionine</keyword>
<organism evidence="6 7">
    <name type="scientific">Hortaea werneckii</name>
    <name type="common">Black yeast</name>
    <name type="synonym">Cladosporium werneckii</name>
    <dbReference type="NCBI Taxonomy" id="91943"/>
    <lineage>
        <taxon>Eukaryota</taxon>
        <taxon>Fungi</taxon>
        <taxon>Dikarya</taxon>
        <taxon>Ascomycota</taxon>
        <taxon>Pezizomycotina</taxon>
        <taxon>Dothideomycetes</taxon>
        <taxon>Dothideomycetidae</taxon>
        <taxon>Mycosphaerellales</taxon>
        <taxon>Teratosphaeriaceae</taxon>
        <taxon>Hortaea</taxon>
    </lineage>
</organism>
<feature type="compositionally biased region" description="Polar residues" evidence="4">
    <location>
        <begin position="11"/>
        <end position="22"/>
    </location>
</feature>
<dbReference type="Gene3D" id="3.40.50.150">
    <property type="entry name" value="Vaccinia Virus protein VP39"/>
    <property type="match status" value="1"/>
</dbReference>
<evidence type="ECO:0000313" key="6">
    <source>
        <dbReference type="EMBL" id="RMY11998.1"/>
    </source>
</evidence>
<feature type="compositionally biased region" description="Basic and acidic residues" evidence="4">
    <location>
        <begin position="1"/>
        <end position="10"/>
    </location>
</feature>
<evidence type="ECO:0000256" key="4">
    <source>
        <dbReference type="SAM" id="MobiDB-lite"/>
    </source>
</evidence>
<dbReference type="Gene3D" id="1.10.10.10">
    <property type="entry name" value="Winged helix-like DNA-binding domain superfamily/Winged helix DNA-binding domain"/>
    <property type="match status" value="1"/>
</dbReference>
<dbReference type="PANTHER" id="PTHR43712:SF11">
    <property type="entry name" value="O-METHYLTRANSFERASE (AFU_ORTHOLOGUE AFUA_2G17820)-RELATED"/>
    <property type="match status" value="1"/>
</dbReference>
<name>A0A3M6Z9J3_HORWE</name>
<evidence type="ECO:0000259" key="5">
    <source>
        <dbReference type="Pfam" id="PF00891"/>
    </source>
</evidence>
<dbReference type="Proteomes" id="UP000282582">
    <property type="component" value="Unassembled WGS sequence"/>
</dbReference>
<dbReference type="InterPro" id="IPR001077">
    <property type="entry name" value="COMT_C"/>
</dbReference>
<dbReference type="InterPro" id="IPR016461">
    <property type="entry name" value="COMT-like"/>
</dbReference>
<dbReference type="EMBL" id="QWIK01000150">
    <property type="protein sequence ID" value="RMY11998.1"/>
    <property type="molecule type" value="Genomic_DNA"/>
</dbReference>
<sequence>MSSRQDELQRLSEQVQQAVQEHSTSDDPAAYDDALSAIQRLQLAVEKPGDYIARLRFQGLQNVAIIMLAEMGVLQCIVDQKGQKVTADDLANQTSSDGLLISKLKGQHKTKGEYLGTDDGPERLMRLMSAIGVCEEKGEYTYQSNSMTEVLAVPGQIAGMRYMTETLFPIGSKIREYINDGGAKKGLPQSLPACKFAFGKTFWQLLDDEVDRRASFNEYMKAARRGGQAQVWHERYPAAAKLKDEKLHVGPDALLMVDVGGGVGGQVGAFRQQYADLPGRCVLQDLPDTIKNNASPPANVELMAYNFFTPQPLKGKHKINPAHSVHIANEENSTGARMYLFRSVCHDWDDEHSRKLLSNTVAAMDPMYSRLLIDEWVLPESGASLKAANMDINMGLMFNAMERTKGQWEKLLGDVGLEIVQIFSSPGAAEAVIEAKVRQ</sequence>
<keyword evidence="1" id="KW-0489">Methyltransferase</keyword>
<dbReference type="InterPro" id="IPR036388">
    <property type="entry name" value="WH-like_DNA-bd_sf"/>
</dbReference>
<dbReference type="PROSITE" id="PS51683">
    <property type="entry name" value="SAM_OMT_II"/>
    <property type="match status" value="1"/>
</dbReference>
<evidence type="ECO:0000256" key="2">
    <source>
        <dbReference type="ARBA" id="ARBA00022679"/>
    </source>
</evidence>
<gene>
    <name evidence="6" type="ORF">D0868_02827</name>
</gene>
<dbReference type="GO" id="GO:0008171">
    <property type="term" value="F:O-methyltransferase activity"/>
    <property type="evidence" value="ECO:0007669"/>
    <property type="project" value="InterPro"/>
</dbReference>
<dbReference type="PANTHER" id="PTHR43712">
    <property type="entry name" value="PUTATIVE (AFU_ORTHOLOGUE AFUA_4G14580)-RELATED"/>
    <property type="match status" value="1"/>
</dbReference>
<feature type="region of interest" description="Disordered" evidence="4">
    <location>
        <begin position="1"/>
        <end position="29"/>
    </location>
</feature>
<dbReference type="Pfam" id="PF00891">
    <property type="entry name" value="Methyltransf_2"/>
    <property type="match status" value="1"/>
</dbReference>
<reference evidence="6 7" key="1">
    <citation type="journal article" date="2018" name="BMC Genomics">
        <title>Genomic evidence for intraspecific hybridization in a clonal and extremely halotolerant yeast.</title>
        <authorList>
            <person name="Gostincar C."/>
            <person name="Stajich J.E."/>
            <person name="Zupancic J."/>
            <person name="Zalar P."/>
            <person name="Gunde-Cimerman N."/>
        </authorList>
    </citation>
    <scope>NUCLEOTIDE SEQUENCE [LARGE SCALE GENOMIC DNA]</scope>
    <source>
        <strain evidence="6 7">EXF-6654</strain>
    </source>
</reference>
<dbReference type="GO" id="GO:0032259">
    <property type="term" value="P:methylation"/>
    <property type="evidence" value="ECO:0007669"/>
    <property type="project" value="UniProtKB-KW"/>
</dbReference>
<dbReference type="AlphaFoldDB" id="A0A3M6Z9J3"/>
<evidence type="ECO:0000256" key="1">
    <source>
        <dbReference type="ARBA" id="ARBA00022603"/>
    </source>
</evidence>
<dbReference type="InterPro" id="IPR029063">
    <property type="entry name" value="SAM-dependent_MTases_sf"/>
</dbReference>
<evidence type="ECO:0000256" key="3">
    <source>
        <dbReference type="ARBA" id="ARBA00022691"/>
    </source>
</evidence>
<proteinExistence type="predicted"/>
<accession>A0A3M6Z9J3</accession>
<protein>
    <recommendedName>
        <fullName evidence="5">O-methyltransferase C-terminal domain-containing protein</fullName>
    </recommendedName>
</protein>
<evidence type="ECO:0000313" key="7">
    <source>
        <dbReference type="Proteomes" id="UP000282582"/>
    </source>
</evidence>
<feature type="domain" description="O-methyltransferase C-terminal" evidence="5">
    <location>
        <begin position="336"/>
        <end position="416"/>
    </location>
</feature>
<comment type="caution">
    <text evidence="6">The sequence shown here is derived from an EMBL/GenBank/DDBJ whole genome shotgun (WGS) entry which is preliminary data.</text>
</comment>
<keyword evidence="2" id="KW-0808">Transferase</keyword>
<dbReference type="SUPFAM" id="SSF53335">
    <property type="entry name" value="S-adenosyl-L-methionine-dependent methyltransferases"/>
    <property type="match status" value="1"/>
</dbReference>